<sequence length="360" mass="36201">MQQLATRPWVTAGVALAGASLIAVTPVTAAPLPDVAPPEIQLTAGLDPITPWVDVIQQASTNVSDLFAAWSSDPFPIIRQVATNQIGYLEDIFRGDFGTVFSQIAHNLQAGFTAPFVPDANLLSTVEATWSSSVGGIGGAALIRTAQAAAALLLGGPVNHLNLFNFAYDATADDALVHALLGFTASPLSGVLLGAVGPVIGPGVALVDSIQSIIGDLSGPDTDPLAALNELINIPAHMTGAFLNGGESLDLTPLVSLLDLPPAVEALVDINSVNLELGGLLSPAGSLFNALGFDVSVTGGLVGIDLPGYGVGPIGSLIALTQAIAEAITPSGTDTFSALGGDLGGLAGEIPNLLAGLLAF</sequence>
<reference evidence="2 4" key="1">
    <citation type="submission" date="2016-10" db="EMBL/GenBank/DDBJ databases">
        <title>Genome sequence of Mycobacterium talmonii.</title>
        <authorList>
            <person name="Greninger A.L."/>
            <person name="Elliott B."/>
            <person name="Vasireddy S."/>
            <person name="Vasireddy R."/>
        </authorList>
    </citation>
    <scope>NUCLEOTIDE SEQUENCE [LARGE SCALE GENOMIC DNA]</scope>
    <source>
        <strain evidence="2">MO-5499</strain>
        <strain evidence="4">NE-TNMC-100812</strain>
    </source>
</reference>
<reference evidence="3 5" key="2">
    <citation type="journal article" date="2017" name="Int. J. Syst. Evol. Microbiol.">
        <title>Mycobacterium talmoniae sp. nov., a slowly growing mycobacterium isolated from human respiratory samples.</title>
        <authorList>
            <person name="Davidson R.M."/>
            <person name="DeGroote M.A."/>
            <person name="Marola J.L."/>
            <person name="Buss S."/>
            <person name="Jones V."/>
            <person name="McNeil M.R."/>
            <person name="Freifeld A.G."/>
            <person name="Elaine Epperson L."/>
            <person name="Hasan N.A."/>
            <person name="Jackson M."/>
            <person name="Iwen P.C."/>
            <person name="Salfinger M."/>
            <person name="Strong M."/>
        </authorList>
    </citation>
    <scope>NUCLEOTIDE SEQUENCE [LARGE SCALE GENOMIC DNA]</scope>
    <source>
        <strain evidence="3 5">ATCC BAA-2683</strain>
    </source>
</reference>
<accession>A0A1S1NNZ7</accession>
<feature type="signal peptide" evidence="1">
    <location>
        <begin position="1"/>
        <end position="29"/>
    </location>
</feature>
<dbReference type="Proteomes" id="UP000238296">
    <property type="component" value="Unassembled WGS sequence"/>
</dbReference>
<comment type="caution">
    <text evidence="2">The sequence shown here is derived from an EMBL/GenBank/DDBJ whole genome shotgun (WGS) entry which is preliminary data.</text>
</comment>
<gene>
    <name evidence="2" type="ORF">BKN37_07140</name>
    <name evidence="3" type="ORF">C1Y40_03493</name>
</gene>
<evidence type="ECO:0000313" key="3">
    <source>
        <dbReference type="EMBL" id="PQM46348.1"/>
    </source>
</evidence>
<dbReference type="InterPro" id="IPR049934">
    <property type="entry name" value="GjpA-like"/>
</dbReference>
<protein>
    <recommendedName>
        <fullName evidence="6">PE-PGRS family protein PE_PGRS30</fullName>
    </recommendedName>
</protein>
<dbReference type="Proteomes" id="UP000179734">
    <property type="component" value="Unassembled WGS sequence"/>
</dbReference>
<dbReference type="RefSeq" id="WP_071023813.1">
    <property type="nucleotide sequence ID" value="NZ_MLQM01000024.1"/>
</dbReference>
<evidence type="ECO:0008006" key="6">
    <source>
        <dbReference type="Google" id="ProtNLM"/>
    </source>
</evidence>
<evidence type="ECO:0000313" key="4">
    <source>
        <dbReference type="Proteomes" id="UP000179734"/>
    </source>
</evidence>
<evidence type="ECO:0000313" key="5">
    <source>
        <dbReference type="Proteomes" id="UP000238296"/>
    </source>
</evidence>
<proteinExistence type="predicted"/>
<dbReference type="NCBIfam" id="NF033942">
    <property type="entry name" value="GjpA"/>
    <property type="match status" value="1"/>
</dbReference>
<dbReference type="EMBL" id="PPEA01000510">
    <property type="protein sequence ID" value="PQM46348.1"/>
    <property type="molecule type" value="Genomic_DNA"/>
</dbReference>
<reference evidence="3" key="3">
    <citation type="submission" date="2018-01" db="EMBL/GenBank/DDBJ databases">
        <authorList>
            <person name="Gaut B.S."/>
            <person name="Morton B.R."/>
            <person name="Clegg M.T."/>
            <person name="Duvall M.R."/>
        </authorList>
    </citation>
    <scope>NUCLEOTIDE SEQUENCE</scope>
    <source>
        <strain evidence="3">ATCC BAA-2683</strain>
    </source>
</reference>
<evidence type="ECO:0000313" key="2">
    <source>
        <dbReference type="EMBL" id="OHV05057.1"/>
    </source>
</evidence>
<keyword evidence="1" id="KW-0732">Signal</keyword>
<dbReference type="EMBL" id="MLQM01000024">
    <property type="protein sequence ID" value="OHV05057.1"/>
    <property type="molecule type" value="Genomic_DNA"/>
</dbReference>
<keyword evidence="4" id="KW-1185">Reference proteome</keyword>
<dbReference type="AlphaFoldDB" id="A0A1S1NNZ7"/>
<evidence type="ECO:0000256" key="1">
    <source>
        <dbReference type="SAM" id="SignalP"/>
    </source>
</evidence>
<name>A0A1S1NNZ7_9MYCO</name>
<organism evidence="2 4">
    <name type="scientific">Mycobacterium talmoniae</name>
    <dbReference type="NCBI Taxonomy" id="1858794"/>
    <lineage>
        <taxon>Bacteria</taxon>
        <taxon>Bacillati</taxon>
        <taxon>Actinomycetota</taxon>
        <taxon>Actinomycetes</taxon>
        <taxon>Mycobacteriales</taxon>
        <taxon>Mycobacteriaceae</taxon>
        <taxon>Mycobacterium</taxon>
    </lineage>
</organism>
<feature type="chain" id="PRO_5036025286" description="PE-PGRS family protein PE_PGRS30" evidence="1">
    <location>
        <begin position="30"/>
        <end position="360"/>
    </location>
</feature>